<accession>M3BUY9</accession>
<dbReference type="AlphaFoldDB" id="M3BUY9"/>
<proteinExistence type="predicted"/>
<dbReference type="OrthoDB" id="5599235at2759"/>
<evidence type="ECO:0000313" key="1">
    <source>
        <dbReference type="EMBL" id="EMF11144.1"/>
    </source>
</evidence>
<evidence type="ECO:0000313" key="2">
    <source>
        <dbReference type="Proteomes" id="UP000016931"/>
    </source>
</evidence>
<protein>
    <submittedName>
        <fullName evidence="1">Uncharacterized protein</fullName>
    </submittedName>
</protein>
<dbReference type="RefSeq" id="XP_016759265.1">
    <property type="nucleotide sequence ID" value="XM_016905990.1"/>
</dbReference>
<dbReference type="Proteomes" id="UP000016931">
    <property type="component" value="Unassembled WGS sequence"/>
</dbReference>
<gene>
    <name evidence="1" type="ORF">SEPMUDRAFT_150158</name>
</gene>
<dbReference type="HOGENOM" id="CLU_2514076_0_0_1"/>
<name>M3BUY9_SPHMS</name>
<organism evidence="1 2">
    <name type="scientific">Sphaerulina musiva (strain SO2202)</name>
    <name type="common">Poplar stem canker fungus</name>
    <name type="synonym">Septoria musiva</name>
    <dbReference type="NCBI Taxonomy" id="692275"/>
    <lineage>
        <taxon>Eukaryota</taxon>
        <taxon>Fungi</taxon>
        <taxon>Dikarya</taxon>
        <taxon>Ascomycota</taxon>
        <taxon>Pezizomycotina</taxon>
        <taxon>Dothideomycetes</taxon>
        <taxon>Dothideomycetidae</taxon>
        <taxon>Mycosphaerellales</taxon>
        <taxon>Mycosphaerellaceae</taxon>
        <taxon>Sphaerulina</taxon>
    </lineage>
</organism>
<dbReference type="EMBL" id="KB456266">
    <property type="protein sequence ID" value="EMF11144.1"/>
    <property type="molecule type" value="Genomic_DNA"/>
</dbReference>
<sequence>MGLQREMQFRHGALESVFCVSEHNPLALLGVSRGQTALQACIQCLRRRYLCRENCIGLVLLMVSRAPDGRDHRPRRVFASYHVNV</sequence>
<reference evidence="1 2" key="1">
    <citation type="journal article" date="2012" name="PLoS Pathog.">
        <title>Diverse lifestyles and strategies of plant pathogenesis encoded in the genomes of eighteen Dothideomycetes fungi.</title>
        <authorList>
            <person name="Ohm R.A."/>
            <person name="Feau N."/>
            <person name="Henrissat B."/>
            <person name="Schoch C.L."/>
            <person name="Horwitz B.A."/>
            <person name="Barry K.W."/>
            <person name="Condon B.J."/>
            <person name="Copeland A.C."/>
            <person name="Dhillon B."/>
            <person name="Glaser F."/>
            <person name="Hesse C.N."/>
            <person name="Kosti I."/>
            <person name="LaButti K."/>
            <person name="Lindquist E.A."/>
            <person name="Lucas S."/>
            <person name="Salamov A.A."/>
            <person name="Bradshaw R.E."/>
            <person name="Ciuffetti L."/>
            <person name="Hamelin R.C."/>
            <person name="Kema G.H.J."/>
            <person name="Lawrence C."/>
            <person name="Scott J.A."/>
            <person name="Spatafora J.W."/>
            <person name="Turgeon B.G."/>
            <person name="de Wit P.J.G.M."/>
            <person name="Zhong S."/>
            <person name="Goodwin S.B."/>
            <person name="Grigoriev I.V."/>
        </authorList>
    </citation>
    <scope>NUCLEOTIDE SEQUENCE [LARGE SCALE GENOMIC DNA]</scope>
    <source>
        <strain evidence="1 2">SO2202</strain>
    </source>
</reference>
<dbReference type="GeneID" id="27903127"/>
<keyword evidence="2" id="KW-1185">Reference proteome</keyword>